<evidence type="ECO:0000313" key="1">
    <source>
        <dbReference type="EMBL" id="KAK1271071.1"/>
    </source>
</evidence>
<dbReference type="PANTHER" id="PTHR34959">
    <property type="entry name" value="PROTEIN LAZY 1"/>
    <property type="match status" value="1"/>
</dbReference>
<organism evidence="1 2">
    <name type="scientific">Acorus gramineus</name>
    <name type="common">Dwarf sweet flag</name>
    <dbReference type="NCBI Taxonomy" id="55184"/>
    <lineage>
        <taxon>Eukaryota</taxon>
        <taxon>Viridiplantae</taxon>
        <taxon>Streptophyta</taxon>
        <taxon>Embryophyta</taxon>
        <taxon>Tracheophyta</taxon>
        <taxon>Spermatophyta</taxon>
        <taxon>Magnoliopsida</taxon>
        <taxon>Liliopsida</taxon>
        <taxon>Acoraceae</taxon>
        <taxon>Acorus</taxon>
    </lineage>
</organism>
<dbReference type="GO" id="GO:2000012">
    <property type="term" value="P:regulation of auxin polar transport"/>
    <property type="evidence" value="ECO:0007669"/>
    <property type="project" value="InterPro"/>
</dbReference>
<dbReference type="PANTHER" id="PTHR34959:SF3">
    <property type="entry name" value="PROTEIN LAZY 1"/>
    <property type="match status" value="1"/>
</dbReference>
<comment type="caution">
    <text evidence="1">The sequence shown here is derived from an EMBL/GenBank/DDBJ whole genome shotgun (WGS) entry which is preliminary data.</text>
</comment>
<evidence type="ECO:0008006" key="3">
    <source>
        <dbReference type="Google" id="ProtNLM"/>
    </source>
</evidence>
<name>A0AAV9B4F5_ACOGR</name>
<dbReference type="EMBL" id="JAUJYN010000005">
    <property type="protein sequence ID" value="KAK1271071.1"/>
    <property type="molecule type" value="Genomic_DNA"/>
</dbReference>
<accession>A0AAV9B4F5</accession>
<proteinExistence type="predicted"/>
<dbReference type="GO" id="GO:0009630">
    <property type="term" value="P:gravitropism"/>
    <property type="evidence" value="ECO:0007669"/>
    <property type="project" value="InterPro"/>
</dbReference>
<evidence type="ECO:0000313" key="2">
    <source>
        <dbReference type="Proteomes" id="UP001179952"/>
    </source>
</evidence>
<sequence length="343" mass="36896">MKLLGWMHRKFRQGSGEPYKDLVSAGHSCSCIPGRPSSVDTHHHHLSRPSDAKRSSTNLYPYVDYAAPPPPPSDLIDGLLAIGTLGAGCGLLSDEIAAEVKAEAEAEAQLEIDLKLINAELEKVLFAEPPPPKDEAAAAAVEVESDGGAVTVCPLQGYLFGSPVEMGETRTAKKEHNHQRTSLGELFMRAKEEEPMRKVEEAAEEKSTAVMHLVKKMMKRRSYVKGGNGYGLMGGGGGGGAAAAGLENKMQKILQIFHRKVHPESPTPLKKSSKAWKEPEEVRKALIADRSGVVGGGKENMQAMKYQQPAAGGAGPFVIGGCESNGNREFWIKTDADYLVLEL</sequence>
<gene>
    <name evidence="1" type="ORF">QJS04_geneDACA012610</name>
</gene>
<dbReference type="AlphaFoldDB" id="A0AAV9B4F5"/>
<keyword evidence="2" id="KW-1185">Reference proteome</keyword>
<reference evidence="1" key="1">
    <citation type="journal article" date="2023" name="Nat. Commun.">
        <title>Diploid and tetraploid genomes of Acorus and the evolution of monocots.</title>
        <authorList>
            <person name="Ma L."/>
            <person name="Liu K.W."/>
            <person name="Li Z."/>
            <person name="Hsiao Y.Y."/>
            <person name="Qi Y."/>
            <person name="Fu T."/>
            <person name="Tang G.D."/>
            <person name="Zhang D."/>
            <person name="Sun W.H."/>
            <person name="Liu D.K."/>
            <person name="Li Y."/>
            <person name="Chen G.Z."/>
            <person name="Liu X.D."/>
            <person name="Liao X.Y."/>
            <person name="Jiang Y.T."/>
            <person name="Yu X."/>
            <person name="Hao Y."/>
            <person name="Huang J."/>
            <person name="Zhao X.W."/>
            <person name="Ke S."/>
            <person name="Chen Y.Y."/>
            <person name="Wu W.L."/>
            <person name="Hsu J.L."/>
            <person name="Lin Y.F."/>
            <person name="Huang M.D."/>
            <person name="Li C.Y."/>
            <person name="Huang L."/>
            <person name="Wang Z.W."/>
            <person name="Zhao X."/>
            <person name="Zhong W.Y."/>
            <person name="Peng D.H."/>
            <person name="Ahmad S."/>
            <person name="Lan S."/>
            <person name="Zhang J.S."/>
            <person name="Tsai W.C."/>
            <person name="Van de Peer Y."/>
            <person name="Liu Z.J."/>
        </authorList>
    </citation>
    <scope>NUCLEOTIDE SEQUENCE</scope>
    <source>
        <strain evidence="1">SCP</strain>
    </source>
</reference>
<protein>
    <recommendedName>
        <fullName evidence="3">Protein LAZY 1</fullName>
    </recommendedName>
</protein>
<dbReference type="Proteomes" id="UP001179952">
    <property type="component" value="Unassembled WGS sequence"/>
</dbReference>
<dbReference type="InterPro" id="IPR038928">
    <property type="entry name" value="LAZY1"/>
</dbReference>
<reference evidence="1" key="2">
    <citation type="submission" date="2023-06" db="EMBL/GenBank/DDBJ databases">
        <authorList>
            <person name="Ma L."/>
            <person name="Liu K.-W."/>
            <person name="Li Z."/>
            <person name="Hsiao Y.-Y."/>
            <person name="Qi Y."/>
            <person name="Fu T."/>
            <person name="Tang G."/>
            <person name="Zhang D."/>
            <person name="Sun W.-H."/>
            <person name="Liu D.-K."/>
            <person name="Li Y."/>
            <person name="Chen G.-Z."/>
            <person name="Liu X.-D."/>
            <person name="Liao X.-Y."/>
            <person name="Jiang Y.-T."/>
            <person name="Yu X."/>
            <person name="Hao Y."/>
            <person name="Huang J."/>
            <person name="Zhao X.-W."/>
            <person name="Ke S."/>
            <person name="Chen Y.-Y."/>
            <person name="Wu W.-L."/>
            <person name="Hsu J.-L."/>
            <person name="Lin Y.-F."/>
            <person name="Huang M.-D."/>
            <person name="Li C.-Y."/>
            <person name="Huang L."/>
            <person name="Wang Z.-W."/>
            <person name="Zhao X."/>
            <person name="Zhong W.-Y."/>
            <person name="Peng D.-H."/>
            <person name="Ahmad S."/>
            <person name="Lan S."/>
            <person name="Zhang J.-S."/>
            <person name="Tsai W.-C."/>
            <person name="Van De Peer Y."/>
            <person name="Liu Z.-J."/>
        </authorList>
    </citation>
    <scope>NUCLEOTIDE SEQUENCE</scope>
    <source>
        <strain evidence="1">SCP</strain>
        <tissue evidence="1">Leaves</tissue>
    </source>
</reference>